<dbReference type="EMBL" id="CADCVV010000064">
    <property type="protein sequence ID" value="CAA9492444.1"/>
    <property type="molecule type" value="Genomic_DNA"/>
</dbReference>
<proteinExistence type="predicted"/>
<protein>
    <submittedName>
        <fullName evidence="2">Uncharacterized protein</fullName>
    </submittedName>
</protein>
<organism evidence="2">
    <name type="scientific">uncultured Solirubrobacterales bacterium</name>
    <dbReference type="NCBI Taxonomy" id="768556"/>
    <lineage>
        <taxon>Bacteria</taxon>
        <taxon>Bacillati</taxon>
        <taxon>Actinomycetota</taxon>
        <taxon>Thermoleophilia</taxon>
        <taxon>Solirubrobacterales</taxon>
        <taxon>environmental samples</taxon>
    </lineage>
</organism>
<dbReference type="AlphaFoldDB" id="A0A6J4S8X0"/>
<feature type="compositionally biased region" description="Basic residues" evidence="1">
    <location>
        <begin position="1"/>
        <end position="10"/>
    </location>
</feature>
<name>A0A6J4S8X0_9ACTN</name>
<feature type="non-terminal residue" evidence="2">
    <location>
        <position position="63"/>
    </location>
</feature>
<reference evidence="2" key="1">
    <citation type="submission" date="2020-02" db="EMBL/GenBank/DDBJ databases">
        <authorList>
            <person name="Meier V. D."/>
        </authorList>
    </citation>
    <scope>NUCLEOTIDE SEQUENCE</scope>
    <source>
        <strain evidence="2">AVDCRST_MAG17</strain>
    </source>
</reference>
<accession>A0A6J4S8X0</accession>
<feature type="non-terminal residue" evidence="2">
    <location>
        <position position="1"/>
    </location>
</feature>
<gene>
    <name evidence="2" type="ORF">AVDCRST_MAG17-853</name>
</gene>
<feature type="compositionally biased region" description="Basic residues" evidence="1">
    <location>
        <begin position="18"/>
        <end position="46"/>
    </location>
</feature>
<evidence type="ECO:0000313" key="2">
    <source>
        <dbReference type="EMBL" id="CAA9492444.1"/>
    </source>
</evidence>
<evidence type="ECO:0000256" key="1">
    <source>
        <dbReference type="SAM" id="MobiDB-lite"/>
    </source>
</evidence>
<sequence>EHRSFHIPHRPRSDPLLRHRPGQRRTGRDQRRRGHPHDRGHRRPHHLALSAEQGEATRRRDPL</sequence>
<feature type="region of interest" description="Disordered" evidence="1">
    <location>
        <begin position="1"/>
        <end position="63"/>
    </location>
</feature>